<feature type="transmembrane region" description="Helical" evidence="10">
    <location>
        <begin position="21"/>
        <end position="39"/>
    </location>
</feature>
<feature type="domain" description="Cell envelope-related transcriptional attenuator" evidence="11">
    <location>
        <begin position="89"/>
        <end position="231"/>
    </location>
</feature>
<dbReference type="AlphaFoldDB" id="A0A9X1XDZ7"/>
<name>A0A9X1XDZ7_9BACL</name>
<dbReference type="EMBL" id="JAIWJX010000002">
    <property type="protein sequence ID" value="MCK6259054.1"/>
    <property type="molecule type" value="Genomic_DNA"/>
</dbReference>
<dbReference type="InterPro" id="IPR004474">
    <property type="entry name" value="LytR_CpsA_psr"/>
</dbReference>
<dbReference type="GO" id="GO:0016780">
    <property type="term" value="F:phosphotransferase activity, for other substituted phosphate groups"/>
    <property type="evidence" value="ECO:0007669"/>
    <property type="project" value="UniProtKB-UniRule"/>
</dbReference>
<dbReference type="Pfam" id="PF03816">
    <property type="entry name" value="LytR_cpsA_psr"/>
    <property type="match status" value="1"/>
</dbReference>
<evidence type="ECO:0000256" key="8">
    <source>
        <dbReference type="ARBA" id="ARBA00023316"/>
    </source>
</evidence>
<reference evidence="12" key="1">
    <citation type="submission" date="2021-09" db="EMBL/GenBank/DDBJ databases">
        <title>Genome analysis of Fictibacillus sp. KIGAM418 isolated from marine sediment.</title>
        <authorList>
            <person name="Seo M.-J."/>
            <person name="Cho E.-S."/>
            <person name="Hwang C.Y."/>
        </authorList>
    </citation>
    <scope>NUCLEOTIDE SEQUENCE</scope>
    <source>
        <strain evidence="12">KIGAM418</strain>
    </source>
</reference>
<feature type="topological domain" description="Extracellular" evidence="9">
    <location>
        <begin position="37"/>
        <end position="313"/>
    </location>
</feature>
<evidence type="ECO:0000259" key="11">
    <source>
        <dbReference type="Pfam" id="PF03816"/>
    </source>
</evidence>
<evidence type="ECO:0000256" key="5">
    <source>
        <dbReference type="ARBA" id="ARBA00022968"/>
    </source>
</evidence>
<dbReference type="Gene3D" id="3.40.630.190">
    <property type="entry name" value="LCP protein"/>
    <property type="match status" value="1"/>
</dbReference>
<dbReference type="InterPro" id="IPR050922">
    <property type="entry name" value="LytR/CpsA/Psr_CW_biosynth"/>
</dbReference>
<keyword evidence="2 9" id="KW-1003">Cell membrane</keyword>
<keyword evidence="8 9" id="KW-0961">Cell wall biogenesis/degradation</keyword>
<dbReference type="EC" id="2.7.8.-" evidence="9"/>
<comment type="function">
    <text evidence="9">May catalyze the final step in cell wall teichoic acid biosynthesis, the transfer of the anionic cell wall polymers (APs) from their lipid-linked precursor to the cell wall peptidoglycan (PG).</text>
</comment>
<evidence type="ECO:0000256" key="7">
    <source>
        <dbReference type="ARBA" id="ARBA00023136"/>
    </source>
</evidence>
<keyword evidence="5 9" id="KW-0735">Signal-anchor</keyword>
<sequence>MDRRSAKKQRKKKRSGLKTTLIILGVLLLIGAGGFYYVYGSVKNTANKMHDNSTWDGSSKRKKELTPSKGDPLSILILGVDERQGDRGRSDTLILVTVNPNTNKMVMTSIPRDTRTEIVGKGKEDKINHAYAFGGTKMAIKTVENFLDVPVDYFLKVNMESFKGIVDALGGVTVDNERLAFNYDGYSFPKGELKLSGKEALAYTRMRKQDPQGDFGRNERQRQVISAIINEGAQISSVTKMGDILDVVGTNVKTNMTFDEMKDIQSKYKGARKNVENIEIKGQGQRIGGIYYLVVPEDEKTKIQTTLKEQLEL</sequence>
<dbReference type="GO" id="GO:0070726">
    <property type="term" value="P:cell wall assembly"/>
    <property type="evidence" value="ECO:0007669"/>
    <property type="project" value="UniProtKB-UniRule"/>
</dbReference>
<evidence type="ECO:0000256" key="1">
    <source>
        <dbReference type="ARBA" id="ARBA00006068"/>
    </source>
</evidence>
<dbReference type="InterPro" id="IPR023734">
    <property type="entry name" value="TagU"/>
</dbReference>
<evidence type="ECO:0000256" key="3">
    <source>
        <dbReference type="ARBA" id="ARBA00022679"/>
    </source>
</evidence>
<dbReference type="GO" id="GO:0005886">
    <property type="term" value="C:plasma membrane"/>
    <property type="evidence" value="ECO:0007669"/>
    <property type="project" value="UniProtKB-SubCell"/>
</dbReference>
<feature type="topological domain" description="Cytoplasmic" evidence="9">
    <location>
        <begin position="1"/>
        <end position="15"/>
    </location>
</feature>
<keyword evidence="7 9" id="KW-0472">Membrane</keyword>
<evidence type="ECO:0000256" key="4">
    <source>
        <dbReference type="ARBA" id="ARBA00022692"/>
    </source>
</evidence>
<dbReference type="NCBIfam" id="NF006897">
    <property type="entry name" value="PRK09379.1"/>
    <property type="match status" value="1"/>
</dbReference>
<evidence type="ECO:0000256" key="6">
    <source>
        <dbReference type="ARBA" id="ARBA00022989"/>
    </source>
</evidence>
<accession>A0A9X1XDZ7</accession>
<comment type="similarity">
    <text evidence="1 9">Belongs to the LytR/CpsA/Psr (LCP) family.</text>
</comment>
<evidence type="ECO:0000256" key="9">
    <source>
        <dbReference type="HAMAP-Rule" id="MF_01140"/>
    </source>
</evidence>
<dbReference type="HAMAP" id="MF_01140">
    <property type="entry name" value="TagU_transferase"/>
    <property type="match status" value="1"/>
</dbReference>
<dbReference type="RefSeq" id="WP_248254269.1">
    <property type="nucleotide sequence ID" value="NZ_JAIWJX010000002.1"/>
</dbReference>
<evidence type="ECO:0000313" key="12">
    <source>
        <dbReference type="EMBL" id="MCK6259054.1"/>
    </source>
</evidence>
<keyword evidence="3 9" id="KW-0808">Transferase</keyword>
<evidence type="ECO:0000313" key="13">
    <source>
        <dbReference type="Proteomes" id="UP001139011"/>
    </source>
</evidence>
<proteinExistence type="inferred from homology"/>
<comment type="pathway">
    <text evidence="9">Cell wall biogenesis.</text>
</comment>
<organism evidence="12 13">
    <name type="scientific">Fictibacillus marinisediminis</name>
    <dbReference type="NCBI Taxonomy" id="2878389"/>
    <lineage>
        <taxon>Bacteria</taxon>
        <taxon>Bacillati</taxon>
        <taxon>Bacillota</taxon>
        <taxon>Bacilli</taxon>
        <taxon>Bacillales</taxon>
        <taxon>Fictibacillaceae</taxon>
        <taxon>Fictibacillus</taxon>
    </lineage>
</organism>
<evidence type="ECO:0000256" key="10">
    <source>
        <dbReference type="SAM" id="Phobius"/>
    </source>
</evidence>
<dbReference type="NCBIfam" id="TIGR00350">
    <property type="entry name" value="lytR_cpsA_psr"/>
    <property type="match status" value="1"/>
</dbReference>
<gene>
    <name evidence="9" type="primary">tagU</name>
    <name evidence="12" type="ORF">LCY76_21010</name>
</gene>
<keyword evidence="13" id="KW-1185">Reference proteome</keyword>
<protein>
    <recommendedName>
        <fullName evidence="9">Polyisoprenyl-teichoic acid--peptidoglycan teichoic acid transferase TagU</fullName>
        <ecNumber evidence="9">2.7.8.-</ecNumber>
    </recommendedName>
</protein>
<dbReference type="Proteomes" id="UP001139011">
    <property type="component" value="Unassembled WGS sequence"/>
</dbReference>
<evidence type="ECO:0000256" key="2">
    <source>
        <dbReference type="ARBA" id="ARBA00022475"/>
    </source>
</evidence>
<comment type="caution">
    <text evidence="12">The sequence shown here is derived from an EMBL/GenBank/DDBJ whole genome shotgun (WGS) entry which is preliminary data.</text>
</comment>
<keyword evidence="4 9" id="KW-0812">Transmembrane</keyword>
<keyword evidence="6 9" id="KW-1133">Transmembrane helix</keyword>
<dbReference type="PANTHER" id="PTHR33392:SF6">
    <property type="entry name" value="POLYISOPRENYL-TEICHOIC ACID--PEPTIDOGLYCAN TEICHOIC ACID TRANSFERASE TAGU"/>
    <property type="match status" value="1"/>
</dbReference>
<dbReference type="PANTHER" id="PTHR33392">
    <property type="entry name" value="POLYISOPRENYL-TEICHOIC ACID--PEPTIDOGLYCAN TEICHOIC ACID TRANSFERASE TAGU"/>
    <property type="match status" value="1"/>
</dbReference>
<comment type="subcellular location">
    <subcellularLocation>
        <location evidence="9">Cell membrane</location>
        <topology evidence="9">Single-pass type II membrane protein</topology>
    </subcellularLocation>
</comment>